<dbReference type="PROSITE" id="PS50158">
    <property type="entry name" value="ZF_CCHC"/>
    <property type="match status" value="1"/>
</dbReference>
<dbReference type="PANTHER" id="PTHR33325">
    <property type="entry name" value="ZINC FINGER, CCHC-TYPE-RELATED"/>
    <property type="match status" value="1"/>
</dbReference>
<dbReference type="GO" id="GO:0003676">
    <property type="term" value="F:nucleic acid binding"/>
    <property type="evidence" value="ECO:0007669"/>
    <property type="project" value="InterPro"/>
</dbReference>
<dbReference type="Pfam" id="PF00098">
    <property type="entry name" value="zf-CCHC"/>
    <property type="match status" value="1"/>
</dbReference>
<keyword evidence="1" id="KW-0479">Metal-binding</keyword>
<keyword evidence="1" id="KW-0863">Zinc-finger</keyword>
<evidence type="ECO:0000313" key="5">
    <source>
        <dbReference type="RefSeq" id="XP_021843503.2"/>
    </source>
</evidence>
<dbReference type="Gene3D" id="4.10.60.10">
    <property type="entry name" value="Zinc finger, CCHC-type"/>
    <property type="match status" value="1"/>
</dbReference>
<dbReference type="GeneID" id="110783471"/>
<evidence type="ECO:0000259" key="3">
    <source>
        <dbReference type="PROSITE" id="PS50158"/>
    </source>
</evidence>
<reference evidence="4" key="1">
    <citation type="journal article" date="2021" name="Nat. Commun.">
        <title>Genomic analyses provide insights into spinach domestication and the genetic basis of agronomic traits.</title>
        <authorList>
            <person name="Cai X."/>
            <person name="Sun X."/>
            <person name="Xu C."/>
            <person name="Sun H."/>
            <person name="Wang X."/>
            <person name="Ge C."/>
            <person name="Zhang Z."/>
            <person name="Wang Q."/>
            <person name="Fei Z."/>
            <person name="Jiao C."/>
            <person name="Wang Q."/>
        </authorList>
    </citation>
    <scope>NUCLEOTIDE SEQUENCE [LARGE SCALE GENOMIC DNA]</scope>
    <source>
        <strain evidence="4">cv. Varoflay</strain>
    </source>
</reference>
<protein>
    <recommendedName>
        <fullName evidence="3">CCHC-type domain-containing protein</fullName>
    </recommendedName>
</protein>
<dbReference type="GO" id="GO:0008270">
    <property type="term" value="F:zinc ion binding"/>
    <property type="evidence" value="ECO:0007669"/>
    <property type="project" value="UniProtKB-KW"/>
</dbReference>
<evidence type="ECO:0000313" key="4">
    <source>
        <dbReference type="Proteomes" id="UP000813463"/>
    </source>
</evidence>
<dbReference type="AlphaFoldDB" id="A0A9R0JR28"/>
<feature type="domain" description="CCHC-type" evidence="3">
    <location>
        <begin position="96"/>
        <end position="110"/>
    </location>
</feature>
<reference evidence="5" key="2">
    <citation type="submission" date="2025-08" db="UniProtKB">
        <authorList>
            <consortium name="RefSeq"/>
        </authorList>
    </citation>
    <scope>IDENTIFICATION</scope>
    <source>
        <tissue evidence="5">Leaf</tissue>
    </source>
</reference>
<feature type="region of interest" description="Disordered" evidence="2">
    <location>
        <begin position="1"/>
        <end position="91"/>
    </location>
</feature>
<evidence type="ECO:0000256" key="1">
    <source>
        <dbReference type="PROSITE-ProRule" id="PRU00047"/>
    </source>
</evidence>
<feature type="compositionally biased region" description="Basic and acidic residues" evidence="2">
    <location>
        <begin position="74"/>
        <end position="90"/>
    </location>
</feature>
<keyword evidence="1" id="KW-0862">Zinc</keyword>
<dbReference type="PANTHER" id="PTHR33325:SF11">
    <property type="entry name" value="COLD SHOCK DOMAIN-CONTAINING PROTEIN 4-LIKE"/>
    <property type="match status" value="1"/>
</dbReference>
<dbReference type="InterPro" id="IPR036875">
    <property type="entry name" value="Znf_CCHC_sf"/>
</dbReference>
<feature type="compositionally biased region" description="Gly residues" evidence="2">
    <location>
        <begin position="53"/>
        <end position="65"/>
    </location>
</feature>
<dbReference type="InterPro" id="IPR001878">
    <property type="entry name" value="Znf_CCHC"/>
</dbReference>
<dbReference type="Proteomes" id="UP000813463">
    <property type="component" value="Chromosome 3"/>
</dbReference>
<gene>
    <name evidence="5" type="primary">LOC110783471</name>
</gene>
<proteinExistence type="predicted"/>
<name>A0A9R0JR28_SPIOL</name>
<evidence type="ECO:0000256" key="2">
    <source>
        <dbReference type="SAM" id="MobiDB-lite"/>
    </source>
</evidence>
<organism evidence="4 5">
    <name type="scientific">Spinacia oleracea</name>
    <name type="common">Spinach</name>
    <dbReference type="NCBI Taxonomy" id="3562"/>
    <lineage>
        <taxon>Eukaryota</taxon>
        <taxon>Viridiplantae</taxon>
        <taxon>Streptophyta</taxon>
        <taxon>Embryophyta</taxon>
        <taxon>Tracheophyta</taxon>
        <taxon>Spermatophyta</taxon>
        <taxon>Magnoliopsida</taxon>
        <taxon>eudicotyledons</taxon>
        <taxon>Gunneridae</taxon>
        <taxon>Pentapetalae</taxon>
        <taxon>Caryophyllales</taxon>
        <taxon>Chenopodiaceae</taxon>
        <taxon>Chenopodioideae</taxon>
        <taxon>Anserineae</taxon>
        <taxon>Spinacia</taxon>
    </lineage>
</organism>
<dbReference type="RefSeq" id="XP_021843503.2">
    <property type="nucleotide sequence ID" value="XM_021987811.2"/>
</dbReference>
<dbReference type="SMART" id="SM00343">
    <property type="entry name" value="ZnF_C2HC"/>
    <property type="match status" value="1"/>
</dbReference>
<dbReference type="KEGG" id="soe:110783471"/>
<accession>A0A9R0JR28</accession>
<keyword evidence="4" id="KW-1185">Reference proteome</keyword>
<dbReference type="SUPFAM" id="SSF57756">
    <property type="entry name" value="Retrovirus zinc finger-like domains"/>
    <property type="match status" value="1"/>
</dbReference>
<sequence>MKNHESRPTGSTPFPEANVTSHNRKEKYRANNSGRGRGQGRGQGRGKGRGRGRGNGYSRGRGQGGSSNKPYPHQKWDNKDGNKQEKDKSENVTNVCYRCGGKGHWSRTCRTPKHLVELYQQSLNQKGKKVETNLVYEDGEGDFGCGNTTHLEVADFLTTPEGNN</sequence>